<organism evidence="2 3">
    <name type="scientific">Chlamydia buteonis</name>
    <dbReference type="NCBI Taxonomy" id="2494525"/>
    <lineage>
        <taxon>Bacteria</taxon>
        <taxon>Pseudomonadati</taxon>
        <taxon>Chlamydiota</taxon>
        <taxon>Chlamydiia</taxon>
        <taxon>Chlamydiales</taxon>
        <taxon>Chlamydiaceae</taxon>
        <taxon>Chlamydia/Chlamydophila group</taxon>
        <taxon>Chlamydia</taxon>
    </lineage>
</organism>
<keyword evidence="1" id="KW-0812">Transmembrane</keyword>
<accession>A0ABX8LBB8</accession>
<gene>
    <name evidence="2" type="ORF">JJJ19_03845</name>
</gene>
<evidence type="ECO:0000256" key="1">
    <source>
        <dbReference type="SAM" id="Phobius"/>
    </source>
</evidence>
<proteinExistence type="predicted"/>
<keyword evidence="1" id="KW-0472">Membrane</keyword>
<keyword evidence="3" id="KW-1185">Reference proteome</keyword>
<reference evidence="2" key="1">
    <citation type="submission" date="2021-01" db="EMBL/GenBank/DDBJ databases">
        <title>Chlamydial infections in birds of prey presented to California wildlife rehabilitation facilities.</title>
        <authorList>
            <person name="Seibert B.A."/>
            <person name="Keel M.K."/>
            <person name="Kelly T.R."/>
            <person name="Nilsen R.A."/>
            <person name="Pesti D.R."/>
            <person name="Ciembor P.X."/>
            <person name="Gregory C.R."/>
            <person name="Ritchie B.W."/>
            <person name="Hawkins M.G."/>
        </authorList>
    </citation>
    <scope>NUCLEOTIDE SEQUENCE [LARGE SCALE GENOMIC DNA]</scope>
    <source>
        <strain evidence="2">SWA</strain>
    </source>
</reference>
<protein>
    <submittedName>
        <fullName evidence="2">Uncharacterized protein</fullName>
    </submittedName>
</protein>
<evidence type="ECO:0000313" key="3">
    <source>
        <dbReference type="Proteomes" id="UP000683565"/>
    </source>
</evidence>
<dbReference type="EMBL" id="CP067334">
    <property type="protein sequence ID" value="QXE28379.1"/>
    <property type="molecule type" value="Genomic_DNA"/>
</dbReference>
<feature type="transmembrane region" description="Helical" evidence="1">
    <location>
        <begin position="6"/>
        <end position="31"/>
    </location>
</feature>
<dbReference type="Proteomes" id="UP000683565">
    <property type="component" value="Chromosome"/>
</dbReference>
<evidence type="ECO:0000313" key="2">
    <source>
        <dbReference type="EMBL" id="QXE28379.1"/>
    </source>
</evidence>
<keyword evidence="1" id="KW-1133">Transmembrane helix</keyword>
<sequence>MLIAGITAAGCCIHPVFFAFLLAIAPVYISLRLLAGDKLRELFITCRVYPTEDQIHNMILL</sequence>
<name>A0ABX8LBB8_9CHLA</name>